<dbReference type="Gene3D" id="1.10.260.40">
    <property type="entry name" value="lambda repressor-like DNA-binding domains"/>
    <property type="match status" value="1"/>
</dbReference>
<gene>
    <name evidence="4" type="ORF">SAMN02745673_00843</name>
</gene>
<dbReference type="PANTHER" id="PTHR46797:SF1">
    <property type="entry name" value="METHYLPHOSPHONATE SYNTHASE"/>
    <property type="match status" value="1"/>
</dbReference>
<dbReference type="GO" id="GO:0005829">
    <property type="term" value="C:cytosol"/>
    <property type="evidence" value="ECO:0007669"/>
    <property type="project" value="TreeGrafter"/>
</dbReference>
<dbReference type="InterPro" id="IPR013096">
    <property type="entry name" value="Cupin_2"/>
</dbReference>
<dbReference type="GO" id="GO:0003700">
    <property type="term" value="F:DNA-binding transcription factor activity"/>
    <property type="evidence" value="ECO:0007669"/>
    <property type="project" value="TreeGrafter"/>
</dbReference>
<dbReference type="PANTHER" id="PTHR46797">
    <property type="entry name" value="HTH-TYPE TRANSCRIPTIONAL REGULATOR"/>
    <property type="match status" value="1"/>
</dbReference>
<evidence type="ECO:0000313" key="4">
    <source>
        <dbReference type="EMBL" id="SJZ58857.1"/>
    </source>
</evidence>
<dbReference type="InterPro" id="IPR011051">
    <property type="entry name" value="RmlC_Cupin_sf"/>
</dbReference>
<dbReference type="InterPro" id="IPR010982">
    <property type="entry name" value="Lambda_DNA-bd_dom_sf"/>
</dbReference>
<dbReference type="InterPro" id="IPR050807">
    <property type="entry name" value="TransReg_Diox_bact_type"/>
</dbReference>
<evidence type="ECO:0000313" key="5">
    <source>
        <dbReference type="Proteomes" id="UP000190637"/>
    </source>
</evidence>
<dbReference type="STRING" id="1122192.SAMN02745673_00843"/>
<dbReference type="CDD" id="cd00093">
    <property type="entry name" value="HTH_XRE"/>
    <property type="match status" value="1"/>
</dbReference>
<organism evidence="4 5">
    <name type="scientific">Marinactinospora thermotolerans DSM 45154</name>
    <dbReference type="NCBI Taxonomy" id="1122192"/>
    <lineage>
        <taxon>Bacteria</taxon>
        <taxon>Bacillati</taxon>
        <taxon>Actinomycetota</taxon>
        <taxon>Actinomycetes</taxon>
        <taxon>Streptosporangiales</taxon>
        <taxon>Nocardiopsidaceae</taxon>
        <taxon>Marinactinospora</taxon>
    </lineage>
</organism>
<dbReference type="Gene3D" id="2.60.120.10">
    <property type="entry name" value="Jelly Rolls"/>
    <property type="match status" value="1"/>
</dbReference>
<accession>A0A1T4LW27</accession>
<dbReference type="PROSITE" id="PS50943">
    <property type="entry name" value="HTH_CROC1"/>
    <property type="match status" value="1"/>
</dbReference>
<dbReference type="EMBL" id="FUWS01000002">
    <property type="protein sequence ID" value="SJZ58857.1"/>
    <property type="molecule type" value="Genomic_DNA"/>
</dbReference>
<evidence type="ECO:0000256" key="1">
    <source>
        <dbReference type="ARBA" id="ARBA00023125"/>
    </source>
</evidence>
<dbReference type="CDD" id="cd02209">
    <property type="entry name" value="cupin_XRE_C"/>
    <property type="match status" value="1"/>
</dbReference>
<keyword evidence="1" id="KW-0238">DNA-binding</keyword>
<keyword evidence="5" id="KW-1185">Reference proteome</keyword>
<feature type="domain" description="HTH cro/C1-type" evidence="3">
    <location>
        <begin position="14"/>
        <end position="68"/>
    </location>
</feature>
<feature type="region of interest" description="Disordered" evidence="2">
    <location>
        <begin position="185"/>
        <end position="209"/>
    </location>
</feature>
<reference evidence="4 5" key="1">
    <citation type="submission" date="2017-02" db="EMBL/GenBank/DDBJ databases">
        <authorList>
            <person name="Peterson S.W."/>
        </authorList>
    </citation>
    <scope>NUCLEOTIDE SEQUENCE [LARGE SCALE GENOMIC DNA]</scope>
    <source>
        <strain evidence="4 5">DSM 45154</strain>
    </source>
</reference>
<dbReference type="SUPFAM" id="SSF47413">
    <property type="entry name" value="lambda repressor-like DNA-binding domains"/>
    <property type="match status" value="1"/>
</dbReference>
<dbReference type="GO" id="GO:0003677">
    <property type="term" value="F:DNA binding"/>
    <property type="evidence" value="ECO:0007669"/>
    <property type="project" value="UniProtKB-KW"/>
</dbReference>
<dbReference type="InterPro" id="IPR014710">
    <property type="entry name" value="RmlC-like_jellyroll"/>
</dbReference>
<dbReference type="AlphaFoldDB" id="A0A1T4LW27"/>
<dbReference type="InterPro" id="IPR001387">
    <property type="entry name" value="Cro/C1-type_HTH"/>
</dbReference>
<name>A0A1T4LW27_9ACTN</name>
<dbReference type="Pfam" id="PF01381">
    <property type="entry name" value="HTH_3"/>
    <property type="match status" value="1"/>
</dbReference>
<dbReference type="Proteomes" id="UP000190637">
    <property type="component" value="Unassembled WGS sequence"/>
</dbReference>
<evidence type="ECO:0000259" key="3">
    <source>
        <dbReference type="PROSITE" id="PS50943"/>
    </source>
</evidence>
<dbReference type="SMART" id="SM00530">
    <property type="entry name" value="HTH_XRE"/>
    <property type="match status" value="1"/>
</dbReference>
<evidence type="ECO:0000256" key="2">
    <source>
        <dbReference type="SAM" id="MobiDB-lite"/>
    </source>
</evidence>
<protein>
    <submittedName>
        <fullName evidence="4">Transcriptional regulator, XRE family with cupin sensor</fullName>
    </submittedName>
</protein>
<proteinExistence type="predicted"/>
<dbReference type="Pfam" id="PF07883">
    <property type="entry name" value="Cupin_2"/>
    <property type="match status" value="1"/>
</dbReference>
<dbReference type="SUPFAM" id="SSF51182">
    <property type="entry name" value="RmlC-like cupins"/>
    <property type="match status" value="1"/>
</dbReference>
<sequence length="209" mass="22532">MRCERDGRRLAANLRILRGVAGLSLSELARRSGVAKATLSRLESGAGNPTLETVFSLSEALNVPIASLLADRADPEIVLVRSADAEAVGDDGVDLRILRRIVLPTGSIEVYDQRIRPGTRQYSHGHSGREHHIVTQGVLRLGPPDAPYELYPGDYACFSATHPHCYEAVGREEVVSVLLLDHTGEGTARNGRRSANGVAGHHTSSARRS</sequence>